<evidence type="ECO:0000256" key="1">
    <source>
        <dbReference type="SAM" id="Coils"/>
    </source>
</evidence>
<keyword evidence="4" id="KW-1185">Reference proteome</keyword>
<name>A0A9W4X043_9GLOM</name>
<protein>
    <submittedName>
        <fullName evidence="3">10173_t:CDS:1</fullName>
    </submittedName>
</protein>
<accession>A0A9W4X043</accession>
<feature type="region of interest" description="Disordered" evidence="2">
    <location>
        <begin position="44"/>
        <end position="88"/>
    </location>
</feature>
<feature type="compositionally biased region" description="Acidic residues" evidence="2">
    <location>
        <begin position="48"/>
        <end position="59"/>
    </location>
</feature>
<sequence>MAGINFDDLVNQYNYYKYRLFNYLENPKERNLFDAAFQTWEDLKDTVENDPPEFEEEPSEGGPPGEGDESGEEIPPSSPDEIIKDKKIERYKKKLERLRKKHEKRAEKAVERYKKKLEREKKRAEKAVERYKKKLERLRKLKYKRPELKYLKKLIGSKKTPFEIKGLAQVKIKTVKSEIQQRQIALLKKTKKRLLFRARKSSEFKLPYQERKSIGRGGYKYKNVEVKHLKREAKALYRTLSKIKNKISSPSIRHYQPPKTTKPVKSYMYTLEGEREGGKYIPPSKRTKYLKNYEEGQNYIITRIPPKEYQRKKEAYEERFYDMYEDSILRGKKGALKGGGRPKTYKTPAEKQRAYRRRKKQK</sequence>
<feature type="region of interest" description="Disordered" evidence="2">
    <location>
        <begin position="331"/>
        <end position="362"/>
    </location>
</feature>
<gene>
    <name evidence="3" type="ORF">FWILDA_LOCUS15455</name>
</gene>
<dbReference type="EMBL" id="CAMKVN010008103">
    <property type="protein sequence ID" value="CAI2192195.1"/>
    <property type="molecule type" value="Genomic_DNA"/>
</dbReference>
<reference evidence="3" key="1">
    <citation type="submission" date="2022-08" db="EMBL/GenBank/DDBJ databases">
        <authorList>
            <person name="Kallberg Y."/>
            <person name="Tangrot J."/>
            <person name="Rosling A."/>
        </authorList>
    </citation>
    <scope>NUCLEOTIDE SEQUENCE</scope>
    <source>
        <strain evidence="3">Wild A</strain>
    </source>
</reference>
<dbReference type="Proteomes" id="UP001153678">
    <property type="component" value="Unassembled WGS sequence"/>
</dbReference>
<organism evidence="3 4">
    <name type="scientific">Funneliformis geosporum</name>
    <dbReference type="NCBI Taxonomy" id="1117311"/>
    <lineage>
        <taxon>Eukaryota</taxon>
        <taxon>Fungi</taxon>
        <taxon>Fungi incertae sedis</taxon>
        <taxon>Mucoromycota</taxon>
        <taxon>Glomeromycotina</taxon>
        <taxon>Glomeromycetes</taxon>
        <taxon>Glomerales</taxon>
        <taxon>Glomeraceae</taxon>
        <taxon>Funneliformis</taxon>
    </lineage>
</organism>
<evidence type="ECO:0000256" key="2">
    <source>
        <dbReference type="SAM" id="MobiDB-lite"/>
    </source>
</evidence>
<feature type="coiled-coil region" evidence="1">
    <location>
        <begin position="88"/>
        <end position="144"/>
    </location>
</feature>
<comment type="caution">
    <text evidence="3">The sequence shown here is derived from an EMBL/GenBank/DDBJ whole genome shotgun (WGS) entry which is preliminary data.</text>
</comment>
<evidence type="ECO:0000313" key="4">
    <source>
        <dbReference type="Proteomes" id="UP001153678"/>
    </source>
</evidence>
<keyword evidence="1" id="KW-0175">Coiled coil</keyword>
<dbReference type="AlphaFoldDB" id="A0A9W4X043"/>
<evidence type="ECO:0000313" key="3">
    <source>
        <dbReference type="EMBL" id="CAI2192195.1"/>
    </source>
</evidence>
<proteinExistence type="predicted"/>